<dbReference type="AlphaFoldDB" id="A0A1V0B6T9"/>
<sequence>MVWVLAFLLMSLIVAGMAVGVMMGRKPIAGSCGGIGATGVDKVCGICGGDTTKCEEASARAGVPQVPSKGADLARDATKVD</sequence>
<proteinExistence type="predicted"/>
<protein>
    <submittedName>
        <fullName evidence="1">ApbE family protein</fullName>
    </submittedName>
</protein>
<dbReference type="EMBL" id="CP020100">
    <property type="protein sequence ID" value="AQZ95610.1"/>
    <property type="molecule type" value="Genomic_DNA"/>
</dbReference>
<evidence type="ECO:0000313" key="2">
    <source>
        <dbReference type="Proteomes" id="UP000243488"/>
    </source>
</evidence>
<dbReference type="PANTHER" id="PTHR40691:SF3">
    <property type="entry name" value="(NA+)-NQR MATURATION NQRM"/>
    <property type="match status" value="1"/>
</dbReference>
<dbReference type="STRING" id="1931241.BVH74_13005"/>
<name>A0A1V0B6T9_9GAMM</name>
<dbReference type="RefSeq" id="WP_080050478.1">
    <property type="nucleotide sequence ID" value="NZ_CP020100.1"/>
</dbReference>
<dbReference type="Pfam" id="PF04400">
    <property type="entry name" value="NqrM"/>
    <property type="match status" value="1"/>
</dbReference>
<accession>A0A1V0B6T9</accession>
<dbReference type="Proteomes" id="UP000243488">
    <property type="component" value="Chromosome"/>
</dbReference>
<keyword evidence="2" id="KW-1185">Reference proteome</keyword>
<organism evidence="1 2">
    <name type="scientific">Halopseudomonas phragmitis</name>
    <dbReference type="NCBI Taxonomy" id="1931241"/>
    <lineage>
        <taxon>Bacteria</taxon>
        <taxon>Pseudomonadati</taxon>
        <taxon>Pseudomonadota</taxon>
        <taxon>Gammaproteobacteria</taxon>
        <taxon>Pseudomonadales</taxon>
        <taxon>Pseudomonadaceae</taxon>
        <taxon>Halopseudomonas</taxon>
    </lineage>
</organism>
<reference evidence="1 2" key="1">
    <citation type="submission" date="2017-03" db="EMBL/GenBank/DDBJ databases">
        <title>Complete genome sequence of the novel DNRA strain Pseudomonas sp. S-6-2 isolated from Chinese polluted river sediment. Journal of Biotechnology.</title>
        <authorList>
            <person name="Li J."/>
            <person name="Xiang F."/>
            <person name="Wang L."/>
            <person name="Xi L."/>
            <person name="Liu J."/>
        </authorList>
    </citation>
    <scope>NUCLEOTIDE SEQUENCE [LARGE SCALE GENOMIC DNA]</scope>
    <source>
        <strain evidence="1 2">S-6-2</strain>
    </source>
</reference>
<dbReference type="PANTHER" id="PTHR40691">
    <property type="entry name" value="(NA+)-NQR MATURATION NQRM"/>
    <property type="match status" value="1"/>
</dbReference>
<evidence type="ECO:0000313" key="1">
    <source>
        <dbReference type="EMBL" id="AQZ95610.1"/>
    </source>
</evidence>
<dbReference type="InterPro" id="IPR007495">
    <property type="entry name" value="NqrM"/>
</dbReference>
<gene>
    <name evidence="1" type="ORF">BVH74_13005</name>
</gene>
<dbReference type="KEGG" id="ppha:BVH74_13005"/>